<protein>
    <recommendedName>
        <fullName evidence="4">N-acetyltransferase domain-containing protein</fullName>
    </recommendedName>
</protein>
<dbReference type="PANTHER" id="PTHR20905:SF30">
    <property type="entry name" value="N-ACETYLTRANSFERASE DOMAIN-CONTAINING PROTEIN"/>
    <property type="match status" value="1"/>
</dbReference>
<feature type="transmembrane region" description="Helical" evidence="1">
    <location>
        <begin position="497"/>
        <end position="526"/>
    </location>
</feature>
<feature type="transmembrane region" description="Helical" evidence="1">
    <location>
        <begin position="532"/>
        <end position="555"/>
    </location>
</feature>
<keyword evidence="1" id="KW-0812">Transmembrane</keyword>
<dbReference type="Gene3D" id="3.40.630.30">
    <property type="match status" value="2"/>
</dbReference>
<comment type="caution">
    <text evidence="2">The sequence shown here is derived from an EMBL/GenBank/DDBJ whole genome shotgun (WGS) entry which is preliminary data.</text>
</comment>
<evidence type="ECO:0000313" key="2">
    <source>
        <dbReference type="EMBL" id="KAK0422981.1"/>
    </source>
</evidence>
<sequence>MFQVGDVVVRIATADDVDRIVDFVSKNIGITSDINKALHFNERDSRANYELKIRHAIPDGLSMVAIDTSTNEVVGAAIGSKWTRDDPTPCSSPAPASYKCKHLYNIVSYVRSHFWSLCPKDMNAVVRGECFLIRRDFQRNKIGAKILQFLSSEEFLKAKSLDGLMGCSTSNANIKNMTKLGAISLAELEYDEYFTANGIAFEGALCDGTTKCVLQVVPVKKFQDYKVEMRKALRFTEEDSRAAYEHKIRDYVPDGLSIVVIDESTKEIVGGCIVAKWTRDGSYIAKVPTTPKARHLYNIMCEVEAPFWEMCPKEVNAVGRGECFLLRSDYRRNKIGNNIVKTITSKDFLESRGLQGFTGGATSHANISNMEKIGAIRLVQLSYEEYFKDHGIPLEGAFTDQTKESVMHFVPLKKYDDWKPKVLTKVLRWISSLLSLISCTYILIDSFTTVAKYWNNVNIPIYVATLGHVNAFLTIIGLFLHGFIFLMLILEQRFIKLYFLILVYLAYQLYILSFSAVAVGMILVVVTKHGSVAGALVVSILLCIISILNLFVFALNYRKLRKRSVEERSNRDARLSLDEFNSTASEKSFSISEKY</sequence>
<feature type="transmembrane region" description="Helical" evidence="1">
    <location>
        <begin position="426"/>
        <end position="444"/>
    </location>
</feature>
<dbReference type="EMBL" id="JAUCMV010000001">
    <property type="protein sequence ID" value="KAK0422981.1"/>
    <property type="molecule type" value="Genomic_DNA"/>
</dbReference>
<dbReference type="InterPro" id="IPR016181">
    <property type="entry name" value="Acyl_CoA_acyltransferase"/>
</dbReference>
<keyword evidence="1" id="KW-0472">Membrane</keyword>
<evidence type="ECO:0000256" key="1">
    <source>
        <dbReference type="SAM" id="Phobius"/>
    </source>
</evidence>
<dbReference type="PANTHER" id="PTHR20905">
    <property type="entry name" value="N-ACETYLTRANSFERASE-RELATED"/>
    <property type="match status" value="1"/>
</dbReference>
<organism evidence="2 3">
    <name type="scientific">Steinernema hermaphroditum</name>
    <dbReference type="NCBI Taxonomy" id="289476"/>
    <lineage>
        <taxon>Eukaryota</taxon>
        <taxon>Metazoa</taxon>
        <taxon>Ecdysozoa</taxon>
        <taxon>Nematoda</taxon>
        <taxon>Chromadorea</taxon>
        <taxon>Rhabditida</taxon>
        <taxon>Tylenchina</taxon>
        <taxon>Panagrolaimomorpha</taxon>
        <taxon>Strongyloidoidea</taxon>
        <taxon>Steinernematidae</taxon>
        <taxon>Steinernema</taxon>
    </lineage>
</organism>
<keyword evidence="3" id="KW-1185">Reference proteome</keyword>
<gene>
    <name evidence="2" type="ORF">QR680_007908</name>
</gene>
<dbReference type="SUPFAM" id="SSF55729">
    <property type="entry name" value="Acyl-CoA N-acyltransferases (Nat)"/>
    <property type="match status" value="1"/>
</dbReference>
<dbReference type="Proteomes" id="UP001175271">
    <property type="component" value="Unassembled WGS sequence"/>
</dbReference>
<dbReference type="GO" id="GO:0008080">
    <property type="term" value="F:N-acetyltransferase activity"/>
    <property type="evidence" value="ECO:0007669"/>
    <property type="project" value="TreeGrafter"/>
</dbReference>
<reference evidence="2" key="1">
    <citation type="submission" date="2023-06" db="EMBL/GenBank/DDBJ databases">
        <title>Genomic analysis of the entomopathogenic nematode Steinernema hermaphroditum.</title>
        <authorList>
            <person name="Schwarz E.M."/>
            <person name="Heppert J.K."/>
            <person name="Baniya A."/>
            <person name="Schwartz H.T."/>
            <person name="Tan C.-H."/>
            <person name="Antoshechkin I."/>
            <person name="Sternberg P.W."/>
            <person name="Goodrich-Blair H."/>
            <person name="Dillman A.R."/>
        </authorList>
    </citation>
    <scope>NUCLEOTIDE SEQUENCE</scope>
    <source>
        <strain evidence="2">PS9179</strain>
        <tissue evidence="2">Whole animal</tissue>
    </source>
</reference>
<accession>A0AA39IG78</accession>
<proteinExistence type="predicted"/>
<keyword evidence="1" id="KW-1133">Transmembrane helix</keyword>
<feature type="transmembrane region" description="Helical" evidence="1">
    <location>
        <begin position="464"/>
        <end position="490"/>
    </location>
</feature>
<dbReference type="AlphaFoldDB" id="A0AA39IG78"/>
<evidence type="ECO:0008006" key="4">
    <source>
        <dbReference type="Google" id="ProtNLM"/>
    </source>
</evidence>
<evidence type="ECO:0000313" key="3">
    <source>
        <dbReference type="Proteomes" id="UP001175271"/>
    </source>
</evidence>
<name>A0AA39IG78_9BILA</name>